<gene>
    <name evidence="3" type="ORF">SAMN05216184_11533</name>
</gene>
<dbReference type="InterPro" id="IPR013815">
    <property type="entry name" value="ATP_grasp_subdomain_1"/>
</dbReference>
<dbReference type="PANTHER" id="PTHR43615">
    <property type="entry name" value="PHOSPHOENOLPYRUVATE SYNTHASE-RELATED"/>
    <property type="match status" value="1"/>
</dbReference>
<organism evidence="3 4">
    <name type="scientific">Georgenia satyanarayanai</name>
    <dbReference type="NCBI Taxonomy" id="860221"/>
    <lineage>
        <taxon>Bacteria</taxon>
        <taxon>Bacillati</taxon>
        <taxon>Actinomycetota</taxon>
        <taxon>Actinomycetes</taxon>
        <taxon>Micrococcales</taxon>
        <taxon>Bogoriellaceae</taxon>
        <taxon>Georgenia</taxon>
    </lineage>
</organism>
<dbReference type="Gene3D" id="3.50.30.10">
    <property type="entry name" value="Phosphohistidine domain"/>
    <property type="match status" value="1"/>
</dbReference>
<dbReference type="Proteomes" id="UP000250222">
    <property type="component" value="Unassembled WGS sequence"/>
</dbReference>
<dbReference type="SUPFAM" id="SSF56059">
    <property type="entry name" value="Glutathione synthetase ATP-binding domain-like"/>
    <property type="match status" value="1"/>
</dbReference>
<protein>
    <submittedName>
        <fullName evidence="3">Pyruvate, water dikinase</fullName>
    </submittedName>
</protein>
<accession>A0A2Y9APN0</accession>
<reference evidence="3 4" key="1">
    <citation type="submission" date="2016-10" db="EMBL/GenBank/DDBJ databases">
        <authorList>
            <person name="Cai Z."/>
        </authorList>
    </citation>
    <scope>NUCLEOTIDE SEQUENCE [LARGE SCALE GENOMIC DNA]</scope>
    <source>
        <strain evidence="3 4">CGMCC 1.10826</strain>
    </source>
</reference>
<evidence type="ECO:0000313" key="4">
    <source>
        <dbReference type="Proteomes" id="UP000250222"/>
    </source>
</evidence>
<feature type="domain" description="PEP-utilising enzyme mobile" evidence="1">
    <location>
        <begin position="667"/>
        <end position="737"/>
    </location>
</feature>
<name>A0A2Y9APN0_9MICO</name>
<dbReference type="SUPFAM" id="SSF52009">
    <property type="entry name" value="Phosphohistidine domain"/>
    <property type="match status" value="1"/>
</dbReference>
<dbReference type="GO" id="GO:0016301">
    <property type="term" value="F:kinase activity"/>
    <property type="evidence" value="ECO:0007669"/>
    <property type="project" value="UniProtKB-KW"/>
</dbReference>
<dbReference type="Pfam" id="PF00391">
    <property type="entry name" value="PEP-utilizers"/>
    <property type="match status" value="1"/>
</dbReference>
<keyword evidence="4" id="KW-1185">Reference proteome</keyword>
<dbReference type="PANTHER" id="PTHR43615:SF1">
    <property type="entry name" value="PPDK_N DOMAIN-CONTAINING PROTEIN"/>
    <property type="match status" value="1"/>
</dbReference>
<evidence type="ECO:0000259" key="1">
    <source>
        <dbReference type="Pfam" id="PF00391"/>
    </source>
</evidence>
<dbReference type="Gene3D" id="3.30.1490.20">
    <property type="entry name" value="ATP-grasp fold, A domain"/>
    <property type="match status" value="2"/>
</dbReference>
<sequence length="742" mass="79028">MNGSRTVIDLSSAAAVDRSITGSKAGVLAELTQAGFPVPQGFVVTVAPGSRDVQAAAITDAAQRAGPGPYAVRSSAAAEDLPGASYAGMYESYLDVEPDRLREAILRCAESATTPRVSAYQSHRAPGDRDGDPGMAVLVQQMVAAAAAGVAFTANPVTGNREETVVSAVRGLGERLVSGTSIGEEWIVRGGAAMVTHPSIDGDVLDRAQAAAVAELAGRAARHLGAPQDIEWAIDQDGHLYLLQARPITALPAPVTWQAPGPGYWMRNLRLGEWLPEAMTPLFADWLLDRIEAGYLDGQRATLGAVVPFPYATVNGWYYNALPTPTPGLLARLIVESRGRAPWLLFNALGRVSTNPVGASRALLADLEECWRSDVLPAYRRLVDAGQRQVDTADPTRLRNIVDHVSRMAGEYLWSLAIVGGSAWKMESRLTVISRTHGLIPGTIDNTQVLLTGLPGTQATVPAHAVQSLDWYHSTAGELGTSHSHTSYDANLTRAATRVAAEQAISTSLRDMPRQRVTFGRLLRTVQRYTTVREEQARDLTLGWPLLRRCAHRLGDHLTTRGVIDQRTQLFFLTLEELTSALDGDPTPRAEAADSRRAAWEKQRRLVAPLTLGQPPRFIGDPIARAVNAARTHTPPEAAIIGQPASAGRATGPVRIITGPEDLAHFTTGDVLVARSTAPAWTPLFARAAAVVTDGGTLAAHASLVAREYGIPAVVGTGDATARLHDGQLVTVDGGAGTVEWA</sequence>
<dbReference type="EMBL" id="UETB01000015">
    <property type="protein sequence ID" value="SSA46105.1"/>
    <property type="molecule type" value="Genomic_DNA"/>
</dbReference>
<dbReference type="InterPro" id="IPR036637">
    <property type="entry name" value="Phosphohistidine_dom_sf"/>
</dbReference>
<dbReference type="InterPro" id="IPR008279">
    <property type="entry name" value="PEP-util_enz_mobile_dom"/>
</dbReference>
<keyword evidence="3" id="KW-0670">Pyruvate</keyword>
<dbReference type="OrthoDB" id="9765468at2"/>
<dbReference type="Gene3D" id="3.30.470.20">
    <property type="entry name" value="ATP-grasp fold, B domain"/>
    <property type="match status" value="1"/>
</dbReference>
<proteinExistence type="predicted"/>
<keyword evidence="3" id="KW-0418">Kinase</keyword>
<dbReference type="RefSeq" id="WP_110853476.1">
    <property type="nucleotide sequence ID" value="NZ_QKLZ01000015.1"/>
</dbReference>
<dbReference type="GO" id="GO:0005524">
    <property type="term" value="F:ATP binding"/>
    <property type="evidence" value="ECO:0007669"/>
    <property type="project" value="InterPro"/>
</dbReference>
<feature type="domain" description="Pyruvate phosphate dikinase AMP/ATP-binding" evidence="2">
    <location>
        <begin position="204"/>
        <end position="251"/>
    </location>
</feature>
<keyword evidence="3" id="KW-0808">Transferase</keyword>
<dbReference type="Pfam" id="PF01326">
    <property type="entry name" value="PPDK_N"/>
    <property type="match status" value="2"/>
</dbReference>
<dbReference type="InterPro" id="IPR051549">
    <property type="entry name" value="PEP_Utilizing_Enz"/>
</dbReference>
<dbReference type="InterPro" id="IPR002192">
    <property type="entry name" value="PPDK_AMP/ATP-bd"/>
</dbReference>
<evidence type="ECO:0000313" key="3">
    <source>
        <dbReference type="EMBL" id="SSA46105.1"/>
    </source>
</evidence>
<dbReference type="AlphaFoldDB" id="A0A2Y9APN0"/>
<evidence type="ECO:0000259" key="2">
    <source>
        <dbReference type="Pfam" id="PF01326"/>
    </source>
</evidence>
<feature type="domain" description="Pyruvate phosphate dikinase AMP/ATP-binding" evidence="2">
    <location>
        <begin position="62"/>
        <end position="190"/>
    </location>
</feature>